<evidence type="ECO:0000256" key="13">
    <source>
        <dbReference type="ARBA" id="ARBA00022786"/>
    </source>
</evidence>
<feature type="compositionally biased region" description="Polar residues" evidence="18">
    <location>
        <begin position="380"/>
        <end position="389"/>
    </location>
</feature>
<evidence type="ECO:0000256" key="6">
    <source>
        <dbReference type="ARBA" id="ARBA00022475"/>
    </source>
</evidence>
<dbReference type="InterPro" id="IPR001841">
    <property type="entry name" value="Znf_RING"/>
</dbReference>
<dbReference type="Ensembl" id="ENSLLTT00000007199.1">
    <property type="protein sequence ID" value="ENSLLTP00000006931.1"/>
    <property type="gene ID" value="ENSLLTG00000005284.1"/>
</dbReference>
<keyword evidence="22" id="KW-1185">Reference proteome</keyword>
<feature type="transmembrane region" description="Helical" evidence="19">
    <location>
        <begin position="70"/>
        <end position="89"/>
    </location>
</feature>
<dbReference type="EC" id="2.3.2.27" evidence="5"/>
<evidence type="ECO:0000256" key="7">
    <source>
        <dbReference type="ARBA" id="ARBA00022679"/>
    </source>
</evidence>
<dbReference type="AlphaFoldDB" id="A0A8C5RSM3"/>
<sequence length="635" mass="71332">VAPIPGLEALLIPYSYSISPQLRKPQELSYPVVLIWGHNAELLMRVVNNNREAHVKIEVKEMPAWVKYDVWILLTVVSTVVVIVVVFFVRTRCQPSRNQEATIQAINRMAIRRYQNPHRQAPMGDSVSTCSSPPICAICLEEFCEGQELRIITCSHEFHRQCVDPWLQQHQTCPLCMFNIVGKSDTFVLPFQKSYQHNSGSRQRPHLFRQRPGHALYHFSRTVPQMPSRNCSSVGSHGHPFFHSPELSQLDFGTMHYLPYRPIGLEPWCSHQASLRLRHGRHHHHHSSGSGESYLTEPSGYLPDGPGSDSSSGPCHGSSSDSMLNCTDISLQAIHGSCSTFHSSLSSDYDPFTFCGSEKLTTENKQDSSSSGKDSQLQSVDSMVTSRAQLASKHVHYHHHHHRHHHYGQKSSHCPSGRSNQESNLRKMKYSRTKVVSQNISVPKRRKKMQVLDLSRQGHTELYLADGSDMNMTASSHAGSIGLWGTHKHHAQIHPGRRRWKCPLETSPEDSSTTLECRIASHPGGSSRNQGSSEIQPLLVGGPPAHNFAALPEVSKCLTPCFTMETQEKRDTLGQLDCEHMFPEECSDMDATRSSTSSYLNNRILQNLQGKFEPLESHISLFSRVISSLFSICSM</sequence>
<dbReference type="GO" id="GO:0030178">
    <property type="term" value="P:negative regulation of Wnt signaling pathway"/>
    <property type="evidence" value="ECO:0007669"/>
    <property type="project" value="UniProtKB-ARBA"/>
</dbReference>
<comment type="catalytic activity">
    <reaction evidence="1">
        <text>S-ubiquitinyl-[E2 ubiquitin-conjugating enzyme]-L-cysteine + [acceptor protein]-L-lysine = [E2 ubiquitin-conjugating enzyme]-L-cysteine + N(6)-ubiquitinyl-[acceptor protein]-L-lysine.</text>
        <dbReference type="EC" id="2.3.2.27"/>
    </reaction>
</comment>
<keyword evidence="14" id="KW-0862">Zinc</keyword>
<keyword evidence="9 19" id="KW-0812">Transmembrane</keyword>
<dbReference type="Pfam" id="PF13639">
    <property type="entry name" value="zf-RING_2"/>
    <property type="match status" value="1"/>
</dbReference>
<evidence type="ECO:0000256" key="8">
    <source>
        <dbReference type="ARBA" id="ARBA00022687"/>
    </source>
</evidence>
<comment type="similarity">
    <text evidence="4">Belongs to the ZNRF3 family.</text>
</comment>
<keyword evidence="8" id="KW-0879">Wnt signaling pathway</keyword>
<feature type="compositionally biased region" description="Polar residues" evidence="18">
    <location>
        <begin position="524"/>
        <end position="535"/>
    </location>
</feature>
<dbReference type="SMART" id="SM00184">
    <property type="entry name" value="RING"/>
    <property type="match status" value="1"/>
</dbReference>
<dbReference type="GO" id="GO:0061630">
    <property type="term" value="F:ubiquitin protein ligase activity"/>
    <property type="evidence" value="ECO:0007669"/>
    <property type="project" value="UniProtKB-EC"/>
</dbReference>
<feature type="compositionally biased region" description="Basic residues" evidence="18">
    <location>
        <begin position="393"/>
        <end position="408"/>
    </location>
</feature>
<feature type="region of interest" description="Disordered" evidence="18">
    <location>
        <begin position="505"/>
        <end position="535"/>
    </location>
</feature>
<evidence type="ECO:0000256" key="16">
    <source>
        <dbReference type="ARBA" id="ARBA00023136"/>
    </source>
</evidence>
<dbReference type="GO" id="GO:0016567">
    <property type="term" value="P:protein ubiquitination"/>
    <property type="evidence" value="ECO:0007669"/>
    <property type="project" value="UniProtKB-UniPathway"/>
</dbReference>
<dbReference type="GO" id="GO:0008270">
    <property type="term" value="F:zinc ion binding"/>
    <property type="evidence" value="ECO:0007669"/>
    <property type="project" value="UniProtKB-KW"/>
</dbReference>
<name>A0A8C5RSM3_LATLA</name>
<dbReference type="SUPFAM" id="SSF57850">
    <property type="entry name" value="RING/U-box"/>
    <property type="match status" value="1"/>
</dbReference>
<keyword evidence="12 17" id="KW-0863">Zinc-finger</keyword>
<keyword evidence="7" id="KW-0808">Transferase</keyword>
<comment type="subcellular location">
    <subcellularLocation>
        <location evidence="2">Cell membrane</location>
        <topology evidence="2">Single-pass type I membrane protein</topology>
    </subcellularLocation>
</comment>
<dbReference type="PANTHER" id="PTHR16200">
    <property type="entry name" value="RING ZINC FINGER"/>
    <property type="match status" value="1"/>
</dbReference>
<keyword evidence="10" id="KW-0479">Metal-binding</keyword>
<evidence type="ECO:0000256" key="5">
    <source>
        <dbReference type="ARBA" id="ARBA00012483"/>
    </source>
</evidence>
<evidence type="ECO:0000256" key="15">
    <source>
        <dbReference type="ARBA" id="ARBA00022989"/>
    </source>
</evidence>
<dbReference type="InterPro" id="IPR013083">
    <property type="entry name" value="Znf_RING/FYVE/PHD"/>
</dbReference>
<feature type="domain" description="RING-type" evidence="20">
    <location>
        <begin position="136"/>
        <end position="176"/>
    </location>
</feature>
<feature type="compositionally biased region" description="Polar residues" evidence="18">
    <location>
        <begin position="409"/>
        <end position="423"/>
    </location>
</feature>
<reference evidence="21" key="2">
    <citation type="submission" date="2025-09" db="UniProtKB">
        <authorList>
            <consortium name="Ensembl"/>
        </authorList>
    </citation>
    <scope>IDENTIFICATION</scope>
</reference>
<evidence type="ECO:0000259" key="20">
    <source>
        <dbReference type="PROSITE" id="PS50089"/>
    </source>
</evidence>
<dbReference type="InterPro" id="IPR040700">
    <property type="entry name" value="ZNRF-3_ecto"/>
</dbReference>
<keyword evidence="16 19" id="KW-0472">Membrane</keyword>
<evidence type="ECO:0000313" key="21">
    <source>
        <dbReference type="Ensembl" id="ENSLLTP00000006931.1"/>
    </source>
</evidence>
<comment type="pathway">
    <text evidence="3">Protein modification; protein ubiquitination.</text>
</comment>
<dbReference type="UniPathway" id="UPA00143"/>
<evidence type="ECO:0000256" key="18">
    <source>
        <dbReference type="SAM" id="MobiDB-lite"/>
    </source>
</evidence>
<keyword evidence="15 19" id="KW-1133">Transmembrane helix</keyword>
<evidence type="ECO:0000256" key="11">
    <source>
        <dbReference type="ARBA" id="ARBA00022729"/>
    </source>
</evidence>
<protein>
    <recommendedName>
        <fullName evidence="5">RING-type E3 ubiquitin transferase</fullName>
        <ecNumber evidence="5">2.3.2.27</ecNumber>
    </recommendedName>
</protein>
<reference evidence="21" key="1">
    <citation type="submission" date="2025-08" db="UniProtKB">
        <authorList>
            <consortium name="Ensembl"/>
        </authorList>
    </citation>
    <scope>IDENTIFICATION</scope>
</reference>
<evidence type="ECO:0000256" key="12">
    <source>
        <dbReference type="ARBA" id="ARBA00022771"/>
    </source>
</evidence>
<accession>A0A8C5RSM3</accession>
<dbReference type="Pfam" id="PF18212">
    <property type="entry name" value="ZNRF_3_ecto"/>
    <property type="match status" value="1"/>
</dbReference>
<keyword evidence="13" id="KW-0833">Ubl conjugation pathway</keyword>
<evidence type="ECO:0000256" key="4">
    <source>
        <dbReference type="ARBA" id="ARBA00008759"/>
    </source>
</evidence>
<dbReference type="PROSITE" id="PS50089">
    <property type="entry name" value="ZF_RING_2"/>
    <property type="match status" value="1"/>
</dbReference>
<keyword evidence="6" id="KW-1003">Cell membrane</keyword>
<evidence type="ECO:0000256" key="1">
    <source>
        <dbReference type="ARBA" id="ARBA00000900"/>
    </source>
</evidence>
<evidence type="ECO:0000256" key="2">
    <source>
        <dbReference type="ARBA" id="ARBA00004251"/>
    </source>
</evidence>
<dbReference type="GeneTree" id="ENSGT00940000154006"/>
<feature type="region of interest" description="Disordered" evidence="18">
    <location>
        <begin position="362"/>
        <end position="451"/>
    </location>
</feature>
<dbReference type="Gene3D" id="3.30.40.10">
    <property type="entry name" value="Zinc/RING finger domain, C3HC4 (zinc finger)"/>
    <property type="match status" value="1"/>
</dbReference>
<dbReference type="Proteomes" id="UP000694406">
    <property type="component" value="Unplaced"/>
</dbReference>
<dbReference type="Gene3D" id="3.50.30.30">
    <property type="match status" value="1"/>
</dbReference>
<keyword evidence="11" id="KW-0732">Signal</keyword>
<organism evidence="21 22">
    <name type="scientific">Laticauda laticaudata</name>
    <name type="common">Blue-ringed sea krait</name>
    <name type="synonym">Blue-lipped sea krait</name>
    <dbReference type="NCBI Taxonomy" id="8630"/>
    <lineage>
        <taxon>Eukaryota</taxon>
        <taxon>Metazoa</taxon>
        <taxon>Chordata</taxon>
        <taxon>Craniata</taxon>
        <taxon>Vertebrata</taxon>
        <taxon>Euteleostomi</taxon>
        <taxon>Lepidosauria</taxon>
        <taxon>Squamata</taxon>
        <taxon>Bifurcata</taxon>
        <taxon>Unidentata</taxon>
        <taxon>Episquamata</taxon>
        <taxon>Toxicofera</taxon>
        <taxon>Serpentes</taxon>
        <taxon>Colubroidea</taxon>
        <taxon>Elapidae</taxon>
        <taxon>Laticaudinae</taxon>
        <taxon>Laticauda</taxon>
    </lineage>
</organism>
<evidence type="ECO:0000256" key="10">
    <source>
        <dbReference type="ARBA" id="ARBA00022723"/>
    </source>
</evidence>
<feature type="region of interest" description="Disordered" evidence="18">
    <location>
        <begin position="280"/>
        <end position="317"/>
    </location>
</feature>
<evidence type="ECO:0000256" key="19">
    <source>
        <dbReference type="SAM" id="Phobius"/>
    </source>
</evidence>
<feature type="compositionally biased region" description="Low complexity" evidence="18">
    <location>
        <begin position="298"/>
        <end position="317"/>
    </location>
</feature>
<proteinExistence type="inferred from homology"/>
<feature type="compositionally biased region" description="Low complexity" evidence="18">
    <location>
        <begin position="367"/>
        <end position="379"/>
    </location>
</feature>
<dbReference type="InterPro" id="IPR051073">
    <property type="entry name" value="ZNRF3_Arkadia_E3_ligases"/>
</dbReference>
<dbReference type="GO" id="GO:0016055">
    <property type="term" value="P:Wnt signaling pathway"/>
    <property type="evidence" value="ECO:0007669"/>
    <property type="project" value="UniProtKB-KW"/>
</dbReference>
<evidence type="ECO:0000256" key="9">
    <source>
        <dbReference type="ARBA" id="ARBA00022692"/>
    </source>
</evidence>
<evidence type="ECO:0000256" key="14">
    <source>
        <dbReference type="ARBA" id="ARBA00022833"/>
    </source>
</evidence>
<dbReference type="GO" id="GO:0005886">
    <property type="term" value="C:plasma membrane"/>
    <property type="evidence" value="ECO:0007669"/>
    <property type="project" value="UniProtKB-SubCell"/>
</dbReference>
<evidence type="ECO:0000313" key="22">
    <source>
        <dbReference type="Proteomes" id="UP000694406"/>
    </source>
</evidence>
<evidence type="ECO:0000256" key="17">
    <source>
        <dbReference type="PROSITE-ProRule" id="PRU00175"/>
    </source>
</evidence>
<evidence type="ECO:0000256" key="3">
    <source>
        <dbReference type="ARBA" id="ARBA00004906"/>
    </source>
</evidence>